<sequence length="777" mass="84288">MDGKIVGFSIAIIVLLVASVVGFYEYSTTSSSLSSIQSSYMSLQSTVSQQNKTISTLSSEVSSLNSSLQSYKTQLASAEQNASKYQSLYMMYLSMFNQAESNYTTLKQMYNQLLSQVSTGGASFKEGAALDTAFKFWDGIAIESYSDVVPYLATNFTANVMGTPFPGTYTYSSFNVSWLSSFFGNYETVYFYTTALPTITAMNNNTYQVNTVVQYFVAPTNDPIYLQVFNASITLTVQYIQGTPLITKLTWVGNEVPPSTVIAGYPSQHSLAQWTALSEVLSEINGMGAEFPGQVIAQYFSPGATLTIAGQLPPGLKNGTYTGLSSIENFFNTWDSYSIFVMEYSQNLLPNGTAVPLNVHVVLNSTNPGMAEVIANDTPFMLFINQGQPGFPGIYDIHVNMVSYLMYNSTAGEWQIVKQTWNVMEVPSMSDTVYYNLNTPTFNVIGEQTVLVNVTQGAILHVGPVMTIVKPGTYAETPNGSLEPLYNFSLILLSTQAVLPPATDYTNLTPTYAFAFAINGQISPAYSLVNATKGPDPAITVVYAPNTWTSWTWFGGKFNGTTYVGGSYKFADHWIYGNGVMVNTQFFKPVIWIFESGQSPQGAVAPSSSVSVSTAYGLTPINAYTEVINSQQGGVIVAGNIITVVQPGTTISTPVGQLSNYNFSVVFYDPQNVTSPASGQVPSLVFAYAVNGNVTFSYTASKPFITIITTPSMGAQMWTWGSKNGQNTYIFHDPLIVGSGVVVNLSFLKPVPWVLTLPEMTTSTMTSSSSSGSGYYY</sequence>
<evidence type="ECO:0000256" key="1">
    <source>
        <dbReference type="SAM" id="Coils"/>
    </source>
</evidence>
<organism evidence="2 3">
    <name type="scientific">Metallosphaera hakonensis JCM 8857 = DSM 7519</name>
    <dbReference type="NCBI Taxonomy" id="1293036"/>
    <lineage>
        <taxon>Archaea</taxon>
        <taxon>Thermoproteota</taxon>
        <taxon>Thermoprotei</taxon>
        <taxon>Sulfolobales</taxon>
        <taxon>Sulfolobaceae</taxon>
        <taxon>Metallosphaera</taxon>
    </lineage>
</organism>
<reference evidence="2 3" key="1">
    <citation type="submission" date="2018-05" db="EMBL/GenBank/DDBJ databases">
        <title>Complete Genome Sequences of Extremely Thermoacidophilic, Metal-Mobilizing Type-Strain Members of the Archaeal Family Sulfolobaceae: Acidianus brierleyi DSM-1651T, Acidianus sulfidivorans DSM-18786T, Metallosphaera hakonensis DSM-7519T, and Metallosphaera prunae DSM-10039T.</title>
        <authorList>
            <person name="Counts J.A."/>
            <person name="Kelly R.M."/>
        </authorList>
    </citation>
    <scope>NUCLEOTIDE SEQUENCE [LARGE SCALE GENOMIC DNA]</scope>
    <source>
        <strain evidence="2 3">HO1-1</strain>
    </source>
</reference>
<dbReference type="Proteomes" id="UP000247586">
    <property type="component" value="Chromosome"/>
</dbReference>
<accession>A0A2U9IUT4</accession>
<feature type="coiled-coil region" evidence="1">
    <location>
        <begin position="61"/>
        <end position="116"/>
    </location>
</feature>
<reference evidence="3" key="3">
    <citation type="submission" date="2020-03" db="EMBL/GenBank/DDBJ databases">
        <title>Sequencing and Assembly of Multiple Reported Metal-Biooxidizing Members of the Extremely Thermoacidophilic Archaeal Family Sulfolobaceae.</title>
        <authorList>
            <person name="Counts J.A."/>
            <person name="Kelly R.M."/>
        </authorList>
    </citation>
    <scope>NUCLEOTIDE SEQUENCE [LARGE SCALE GENOMIC DNA]</scope>
    <source>
        <strain evidence="3">HO1-1</strain>
    </source>
</reference>
<name>A0A2U9IUT4_9CREN</name>
<gene>
    <name evidence="2" type="ORF">DFR87_09000</name>
</gene>
<keyword evidence="1" id="KW-0175">Coiled coil</keyword>
<keyword evidence="3" id="KW-1185">Reference proteome</keyword>
<dbReference type="AlphaFoldDB" id="A0A2U9IUT4"/>
<dbReference type="KEGG" id="mhk:DFR87_09000"/>
<evidence type="ECO:0000313" key="3">
    <source>
        <dbReference type="Proteomes" id="UP000247586"/>
    </source>
</evidence>
<proteinExistence type="predicted"/>
<dbReference type="STRING" id="1293036.GCA_001315825_00763"/>
<dbReference type="OrthoDB" id="28630at2157"/>
<evidence type="ECO:0000313" key="2">
    <source>
        <dbReference type="EMBL" id="AWR99806.1"/>
    </source>
</evidence>
<dbReference type="RefSeq" id="WP_110369374.1">
    <property type="nucleotide sequence ID" value="NZ_CP029287.2"/>
</dbReference>
<dbReference type="EMBL" id="CP029287">
    <property type="protein sequence ID" value="AWR99806.1"/>
    <property type="molecule type" value="Genomic_DNA"/>
</dbReference>
<protein>
    <submittedName>
        <fullName evidence="2">Uncharacterized protein</fullName>
    </submittedName>
</protein>
<dbReference type="GeneID" id="36835476"/>
<reference evidence="3" key="2">
    <citation type="submission" date="2020-03" db="EMBL/GenBank/DDBJ databases">
        <title>Complete Genome Sequences of Extremely Thermoacidophilic, Metal-Mobilizing Type-Strain Members of the Archaeal Family Sulfolobaceae: Acidianus brierleyi DSM-1651T, Acidianus sulfidivorans DSM-18786T, Metallosphaera hakonensis DSM-7519T, and Metallosphaera prunae DSM-10039T.</title>
        <authorList>
            <person name="Counts J.A."/>
            <person name="Kelly R.M."/>
        </authorList>
    </citation>
    <scope>NUCLEOTIDE SEQUENCE [LARGE SCALE GENOMIC DNA]</scope>
    <source>
        <strain evidence="3">HO1-1</strain>
    </source>
</reference>